<keyword evidence="2" id="KW-0732">Signal</keyword>
<accession>A0A949UV61</accession>
<proteinExistence type="predicted"/>
<evidence type="ECO:0000313" key="4">
    <source>
        <dbReference type="Proteomes" id="UP000752297"/>
    </source>
</evidence>
<organism evidence="3 4">
    <name type="scientific">Falsochrobactrum tianjinense</name>
    <dbReference type="NCBI Taxonomy" id="2706015"/>
    <lineage>
        <taxon>Bacteria</taxon>
        <taxon>Pseudomonadati</taxon>
        <taxon>Pseudomonadota</taxon>
        <taxon>Alphaproteobacteria</taxon>
        <taxon>Hyphomicrobiales</taxon>
        <taxon>Brucellaceae</taxon>
        <taxon>Falsochrobactrum</taxon>
    </lineage>
</organism>
<name>A0A949UV61_9HYPH</name>
<comment type="caution">
    <text evidence="3">The sequence shown here is derived from an EMBL/GenBank/DDBJ whole genome shotgun (WGS) entry which is preliminary data.</text>
</comment>
<dbReference type="AlphaFoldDB" id="A0A949UV61"/>
<dbReference type="Proteomes" id="UP000752297">
    <property type="component" value="Unassembled WGS sequence"/>
</dbReference>
<feature type="signal peptide" evidence="2">
    <location>
        <begin position="1"/>
        <end position="30"/>
    </location>
</feature>
<evidence type="ECO:0000313" key="3">
    <source>
        <dbReference type="EMBL" id="MBV2143971.1"/>
    </source>
</evidence>
<protein>
    <submittedName>
        <fullName evidence="3">Antifreeze protein</fullName>
    </submittedName>
</protein>
<dbReference type="EMBL" id="JAHRVA010000004">
    <property type="protein sequence ID" value="MBV2143971.1"/>
    <property type="molecule type" value="Genomic_DNA"/>
</dbReference>
<dbReference type="RefSeq" id="WP_217677965.1">
    <property type="nucleotide sequence ID" value="NZ_JAHRVA010000004.1"/>
</dbReference>
<reference evidence="3 4" key="1">
    <citation type="submission" date="2021-06" db="EMBL/GenBank/DDBJ databases">
        <title>Falsochrobactrum tianjin sp.nov., a new petroleum-degrading bacteria isolated from oily soils.</title>
        <authorList>
            <person name="Chen G."/>
            <person name="Chen H."/>
            <person name="Tian J."/>
            <person name="Qing J."/>
            <person name="Zhong L."/>
            <person name="Ma W."/>
            <person name="Song Y."/>
            <person name="Cui X."/>
            <person name="Yan B."/>
        </authorList>
    </citation>
    <scope>NUCLEOTIDE SEQUENCE [LARGE SCALE GENOMIC DNA]</scope>
    <source>
        <strain evidence="3 4">TDYN1</strain>
    </source>
</reference>
<evidence type="ECO:0000256" key="1">
    <source>
        <dbReference type="SAM" id="MobiDB-lite"/>
    </source>
</evidence>
<evidence type="ECO:0000256" key="2">
    <source>
        <dbReference type="SAM" id="SignalP"/>
    </source>
</evidence>
<keyword evidence="4" id="KW-1185">Reference proteome</keyword>
<feature type="compositionally biased region" description="Basic residues" evidence="1">
    <location>
        <begin position="54"/>
        <end position="66"/>
    </location>
</feature>
<sequence length="119" mass="12762">MSVISFKSFAVTAALGFAAVFSAGAAPANAASPMAVPAIASASHSLATNVDYRGRRHQARPKHRRSACSVQSARSKASRMGIRNARVIHRSKSVQVRGFRHGRQTSVTFSDRRGCPIIR</sequence>
<feature type="region of interest" description="Disordered" evidence="1">
    <location>
        <begin position="54"/>
        <end position="81"/>
    </location>
</feature>
<gene>
    <name evidence="3" type="ORF">KUG47_10750</name>
</gene>
<feature type="chain" id="PRO_5037292081" evidence="2">
    <location>
        <begin position="31"/>
        <end position="119"/>
    </location>
</feature>